<dbReference type="Proteomes" id="UP001165083">
    <property type="component" value="Unassembled WGS sequence"/>
</dbReference>
<gene>
    <name evidence="1" type="ORF">Plil01_000063000</name>
</gene>
<evidence type="ECO:0000313" key="1">
    <source>
        <dbReference type="EMBL" id="GMF09754.1"/>
    </source>
</evidence>
<reference evidence="1" key="1">
    <citation type="submission" date="2023-04" db="EMBL/GenBank/DDBJ databases">
        <title>Phytophthora lilii NBRC 32176.</title>
        <authorList>
            <person name="Ichikawa N."/>
            <person name="Sato H."/>
            <person name="Tonouchi N."/>
        </authorList>
    </citation>
    <scope>NUCLEOTIDE SEQUENCE</scope>
    <source>
        <strain evidence="1">NBRC 32176</strain>
    </source>
</reference>
<dbReference type="AlphaFoldDB" id="A0A9W6T9F0"/>
<accession>A0A9W6T9F0</accession>
<protein>
    <submittedName>
        <fullName evidence="1">Unnamed protein product</fullName>
    </submittedName>
</protein>
<sequence length="244" mass="27028">MLQQGRPKTSFHVGAMYSVSASYLGMFLRSFALLRAADVSVLVEPYATDPSVLQVTLTYSDALMFRSVEFFSTAGQASMLEDSPAQAMLEYPVSSTRPALDIILRELRARINSDDDFTGTIHSWILAQDCLACSAQLFECSSTAVASKSCNYNTMSSPFGQCLRKQVSTTLFEGMMEGIVSSRPVVLPPLHHCSFADHECIQRDVGRKLQPGVLCFHAVFWTDRTGTRCTRHRVGVLRYGEVDD</sequence>
<evidence type="ECO:0000313" key="2">
    <source>
        <dbReference type="Proteomes" id="UP001165083"/>
    </source>
</evidence>
<proteinExistence type="predicted"/>
<organism evidence="1 2">
    <name type="scientific">Phytophthora lilii</name>
    <dbReference type="NCBI Taxonomy" id="2077276"/>
    <lineage>
        <taxon>Eukaryota</taxon>
        <taxon>Sar</taxon>
        <taxon>Stramenopiles</taxon>
        <taxon>Oomycota</taxon>
        <taxon>Peronosporomycetes</taxon>
        <taxon>Peronosporales</taxon>
        <taxon>Peronosporaceae</taxon>
        <taxon>Phytophthora</taxon>
    </lineage>
</organism>
<name>A0A9W6T9F0_9STRA</name>
<comment type="caution">
    <text evidence="1">The sequence shown here is derived from an EMBL/GenBank/DDBJ whole genome shotgun (WGS) entry which is preliminary data.</text>
</comment>
<keyword evidence="2" id="KW-1185">Reference proteome</keyword>
<dbReference type="EMBL" id="BSXW01000018">
    <property type="protein sequence ID" value="GMF09754.1"/>
    <property type="molecule type" value="Genomic_DNA"/>
</dbReference>